<dbReference type="EMBL" id="BARW01041178">
    <property type="protein sequence ID" value="GAJ22941.1"/>
    <property type="molecule type" value="Genomic_DNA"/>
</dbReference>
<evidence type="ECO:0000313" key="1">
    <source>
        <dbReference type="EMBL" id="GAJ22941.1"/>
    </source>
</evidence>
<gene>
    <name evidence="1" type="ORF">S12H4_61813</name>
</gene>
<dbReference type="AlphaFoldDB" id="X1VWK4"/>
<sequence>MVTRKKPDVPPENYKPFDTSFGKVPPLADFGSGYKFHITGLTHDETGFPTDDSKKTAVLLKRLQDKIIDNRDRI</sequence>
<accession>X1VWK4</accession>
<protein>
    <submittedName>
        <fullName evidence="1">Uncharacterized protein</fullName>
    </submittedName>
</protein>
<organism evidence="1">
    <name type="scientific">marine sediment metagenome</name>
    <dbReference type="NCBI Taxonomy" id="412755"/>
    <lineage>
        <taxon>unclassified sequences</taxon>
        <taxon>metagenomes</taxon>
        <taxon>ecological metagenomes</taxon>
    </lineage>
</organism>
<proteinExistence type="predicted"/>
<name>X1VWK4_9ZZZZ</name>
<feature type="non-terminal residue" evidence="1">
    <location>
        <position position="74"/>
    </location>
</feature>
<reference evidence="1" key="1">
    <citation type="journal article" date="2014" name="Front. Microbiol.">
        <title>High frequency of phylogenetically diverse reductive dehalogenase-homologous genes in deep subseafloor sedimentary metagenomes.</title>
        <authorList>
            <person name="Kawai M."/>
            <person name="Futagami T."/>
            <person name="Toyoda A."/>
            <person name="Takaki Y."/>
            <person name="Nishi S."/>
            <person name="Hori S."/>
            <person name="Arai W."/>
            <person name="Tsubouchi T."/>
            <person name="Morono Y."/>
            <person name="Uchiyama I."/>
            <person name="Ito T."/>
            <person name="Fujiyama A."/>
            <person name="Inagaki F."/>
            <person name="Takami H."/>
        </authorList>
    </citation>
    <scope>NUCLEOTIDE SEQUENCE</scope>
    <source>
        <strain evidence="1">Expedition CK06-06</strain>
    </source>
</reference>
<comment type="caution">
    <text evidence="1">The sequence shown here is derived from an EMBL/GenBank/DDBJ whole genome shotgun (WGS) entry which is preliminary data.</text>
</comment>